<evidence type="ECO:0000259" key="2">
    <source>
        <dbReference type="Pfam" id="PF04773"/>
    </source>
</evidence>
<dbReference type="AlphaFoldDB" id="A0A934ULH0"/>
<evidence type="ECO:0000259" key="3">
    <source>
        <dbReference type="Pfam" id="PF16344"/>
    </source>
</evidence>
<dbReference type="PANTHER" id="PTHR30273">
    <property type="entry name" value="PERIPLASMIC SIGNAL SENSOR AND SIGMA FACTOR ACTIVATOR FECR-RELATED"/>
    <property type="match status" value="1"/>
</dbReference>
<dbReference type="Proteomes" id="UP000613193">
    <property type="component" value="Unassembled WGS sequence"/>
</dbReference>
<dbReference type="InterPro" id="IPR032508">
    <property type="entry name" value="FecR_C"/>
</dbReference>
<dbReference type="Pfam" id="PF04773">
    <property type="entry name" value="FecR"/>
    <property type="match status" value="1"/>
</dbReference>
<dbReference type="Pfam" id="PF16344">
    <property type="entry name" value="FecR_C"/>
    <property type="match status" value="1"/>
</dbReference>
<reference evidence="4" key="1">
    <citation type="submission" date="2020-12" db="EMBL/GenBank/DDBJ databases">
        <title>Bacterial novel species Mucilaginibacter sp. SD-g isolated from soil.</title>
        <authorList>
            <person name="Jung H.-Y."/>
        </authorList>
    </citation>
    <scope>NUCLEOTIDE SEQUENCE</scope>
    <source>
        <strain evidence="4">SD-g</strain>
    </source>
</reference>
<keyword evidence="1" id="KW-0472">Membrane</keyword>
<evidence type="ECO:0000313" key="5">
    <source>
        <dbReference type="Proteomes" id="UP000613193"/>
    </source>
</evidence>
<dbReference type="Gene3D" id="2.60.120.1440">
    <property type="match status" value="1"/>
</dbReference>
<feature type="domain" description="Protein FecR C-terminal" evidence="3">
    <location>
        <begin position="260"/>
        <end position="326"/>
    </location>
</feature>
<dbReference type="Gene3D" id="3.55.50.30">
    <property type="match status" value="1"/>
</dbReference>
<keyword evidence="1" id="KW-0812">Transmembrane</keyword>
<organism evidence="4 5">
    <name type="scientific">Mucilaginibacter segetis</name>
    <dbReference type="NCBI Taxonomy" id="2793071"/>
    <lineage>
        <taxon>Bacteria</taxon>
        <taxon>Pseudomonadati</taxon>
        <taxon>Bacteroidota</taxon>
        <taxon>Sphingobacteriia</taxon>
        <taxon>Sphingobacteriales</taxon>
        <taxon>Sphingobacteriaceae</taxon>
        <taxon>Mucilaginibacter</taxon>
    </lineage>
</organism>
<dbReference type="InterPro" id="IPR006860">
    <property type="entry name" value="FecR"/>
</dbReference>
<dbReference type="PANTHER" id="PTHR30273:SF2">
    <property type="entry name" value="PROTEIN FECR"/>
    <property type="match status" value="1"/>
</dbReference>
<protein>
    <submittedName>
        <fullName evidence="4">FecR domain-containing protein</fullName>
    </submittedName>
</protein>
<proteinExistence type="predicted"/>
<dbReference type="GO" id="GO:0016989">
    <property type="term" value="F:sigma factor antagonist activity"/>
    <property type="evidence" value="ECO:0007669"/>
    <property type="project" value="TreeGrafter"/>
</dbReference>
<dbReference type="PIRSF" id="PIRSF018266">
    <property type="entry name" value="FecR"/>
    <property type="match status" value="1"/>
</dbReference>
<accession>A0A934ULH0</accession>
<keyword evidence="1" id="KW-1133">Transmembrane helix</keyword>
<sequence length="328" mass="36458">MSNNNIHITDDVLVKYLVGEATPEETRAILEWISTGDANNKHYEQLKAIWDQSLLVAGNSTVNEDAAFLRLKSRINKEQSVDAGNNKKIRPIRWLAVAASVLLICTIGYFAVNYIIGSRVMALVKLQSNNRVLIDTLPDGSVITLNALSKLTYPEKFSGDIRSVSLEGEAFFKVAPDKAKPFIIKVNDVTVKVVGTSFNIKSRNGKTEVVVETGIVNVRKADNSLTLKPGEKTEVANNKDALVKETVNGKLYSYYINHELICDNTPLYELVQALNQIYHVNIVIENKALINLPITTVFKDQSPDEIFKVISATFNITVQHRDGTIILK</sequence>
<feature type="transmembrane region" description="Helical" evidence="1">
    <location>
        <begin position="94"/>
        <end position="116"/>
    </location>
</feature>
<dbReference type="RefSeq" id="WP_200063092.1">
    <property type="nucleotide sequence ID" value="NZ_JAEHFW010000001.1"/>
</dbReference>
<evidence type="ECO:0000313" key="4">
    <source>
        <dbReference type="EMBL" id="MBK0377842.1"/>
    </source>
</evidence>
<dbReference type="InterPro" id="IPR012373">
    <property type="entry name" value="Ferrdict_sens_TM"/>
</dbReference>
<evidence type="ECO:0000256" key="1">
    <source>
        <dbReference type="SAM" id="Phobius"/>
    </source>
</evidence>
<comment type="caution">
    <text evidence="4">The sequence shown here is derived from an EMBL/GenBank/DDBJ whole genome shotgun (WGS) entry which is preliminary data.</text>
</comment>
<name>A0A934ULH0_9SPHI</name>
<feature type="domain" description="FecR protein" evidence="2">
    <location>
        <begin position="136"/>
        <end position="216"/>
    </location>
</feature>
<keyword evidence="5" id="KW-1185">Reference proteome</keyword>
<dbReference type="EMBL" id="JAEHFW010000001">
    <property type="protein sequence ID" value="MBK0377842.1"/>
    <property type="molecule type" value="Genomic_DNA"/>
</dbReference>
<gene>
    <name evidence="4" type="ORF">I5M19_00875</name>
</gene>